<reference evidence="1" key="1">
    <citation type="submission" date="2020-10" db="EMBL/GenBank/DDBJ databases">
        <authorList>
            <person name="Gilroy R."/>
        </authorList>
    </citation>
    <scope>NUCLEOTIDE SEQUENCE</scope>
    <source>
        <strain evidence="1">ChiSxjej1B13-7958</strain>
    </source>
</reference>
<protein>
    <submittedName>
        <fullName evidence="1">Uncharacterized protein</fullName>
    </submittedName>
</protein>
<evidence type="ECO:0000313" key="2">
    <source>
        <dbReference type="Proteomes" id="UP000824242"/>
    </source>
</evidence>
<gene>
    <name evidence="1" type="ORF">IAB89_00260</name>
</gene>
<dbReference type="Gene3D" id="1.50.10.100">
    <property type="entry name" value="Chondroitin AC/alginate lyase"/>
    <property type="match status" value="1"/>
</dbReference>
<evidence type="ECO:0000313" key="1">
    <source>
        <dbReference type="EMBL" id="HIR46083.1"/>
    </source>
</evidence>
<comment type="caution">
    <text evidence="1">The sequence shown here is derived from an EMBL/GenBank/DDBJ whole genome shotgun (WGS) entry which is preliminary data.</text>
</comment>
<dbReference type="Proteomes" id="UP000824242">
    <property type="component" value="Unassembled WGS sequence"/>
</dbReference>
<sequence>MRGSCLRILEIAAPGVFDSIWHEPKIANMASYIYHMHVDGMYYFNFADCSPVAGRRGARDYLFAVRTGNQEMAGLPPERWGKSSVRG</sequence>
<name>A0A9D1AKU7_9FIRM</name>
<dbReference type="EMBL" id="DVGZ01000002">
    <property type="protein sequence ID" value="HIR46083.1"/>
    <property type="molecule type" value="Genomic_DNA"/>
</dbReference>
<dbReference type="InterPro" id="IPR008929">
    <property type="entry name" value="Chondroitin_lyas"/>
</dbReference>
<dbReference type="AlphaFoldDB" id="A0A9D1AKU7"/>
<accession>A0A9D1AKU7</accession>
<reference evidence="1" key="2">
    <citation type="journal article" date="2021" name="PeerJ">
        <title>Extensive microbial diversity within the chicken gut microbiome revealed by metagenomics and culture.</title>
        <authorList>
            <person name="Gilroy R."/>
            <person name="Ravi A."/>
            <person name="Getino M."/>
            <person name="Pursley I."/>
            <person name="Horton D.L."/>
            <person name="Alikhan N.F."/>
            <person name="Baker D."/>
            <person name="Gharbi K."/>
            <person name="Hall N."/>
            <person name="Watson M."/>
            <person name="Adriaenssens E.M."/>
            <person name="Foster-Nyarko E."/>
            <person name="Jarju S."/>
            <person name="Secka A."/>
            <person name="Antonio M."/>
            <person name="Oren A."/>
            <person name="Chaudhuri R.R."/>
            <person name="La Ragione R."/>
            <person name="Hildebrand F."/>
            <person name="Pallen M.J."/>
        </authorList>
    </citation>
    <scope>NUCLEOTIDE SEQUENCE</scope>
    <source>
        <strain evidence="1">ChiSxjej1B13-7958</strain>
    </source>
</reference>
<proteinExistence type="predicted"/>
<organism evidence="1 2">
    <name type="scientific">Candidatus Caccousia avicola</name>
    <dbReference type="NCBI Taxonomy" id="2840721"/>
    <lineage>
        <taxon>Bacteria</taxon>
        <taxon>Bacillati</taxon>
        <taxon>Bacillota</taxon>
        <taxon>Clostridia</taxon>
        <taxon>Eubacteriales</taxon>
        <taxon>Oscillospiraceae</taxon>
        <taxon>Oscillospiraceae incertae sedis</taxon>
        <taxon>Candidatus Caccousia</taxon>
    </lineage>
</organism>